<reference evidence="3" key="1">
    <citation type="journal article" date="2010" name="PLoS Negl. Trop. Dis.">
        <title>The genome sequence of Trypanosoma brucei gambiense, causative agent of chronic human african trypanosomiasis.</title>
        <authorList>
            <person name="Jackson A.P."/>
            <person name="Sanders M."/>
            <person name="Berry A."/>
            <person name="McQuillan J."/>
            <person name="Aslett M.A."/>
            <person name="Quail M.A."/>
            <person name="Chukualim B."/>
            <person name="Capewell P."/>
            <person name="MacLeod A."/>
            <person name="Melville S.E."/>
            <person name="Gibson W."/>
            <person name="Barry J.D."/>
            <person name="Berriman M."/>
            <person name="Hertz-Fowler C."/>
        </authorList>
    </citation>
    <scope>NUCLEOTIDE SEQUENCE [LARGE SCALE GENOMIC DNA]</scope>
    <source>
        <strain evidence="3">MHOM/CI/86/DAL972</strain>
    </source>
</reference>
<evidence type="ECO:0000313" key="3">
    <source>
        <dbReference type="Proteomes" id="UP000002316"/>
    </source>
</evidence>
<dbReference type="AlphaFoldDB" id="D0A3G1"/>
<evidence type="ECO:0000313" key="2">
    <source>
        <dbReference type="EMBL" id="CBH15805.1"/>
    </source>
</evidence>
<feature type="region of interest" description="Disordered" evidence="1">
    <location>
        <begin position="1"/>
        <end position="54"/>
    </location>
</feature>
<feature type="compositionally biased region" description="Basic and acidic residues" evidence="1">
    <location>
        <begin position="34"/>
        <end position="53"/>
    </location>
</feature>
<proteinExistence type="predicted"/>
<dbReference type="GeneID" id="23866016"/>
<evidence type="ECO:0000256" key="1">
    <source>
        <dbReference type="SAM" id="MobiDB-lite"/>
    </source>
</evidence>
<dbReference type="Proteomes" id="UP000002316">
    <property type="component" value="Chromosome 10"/>
</dbReference>
<dbReference type="KEGG" id="tbg:TbgDal_X8960"/>
<organism evidence="2 3">
    <name type="scientific">Trypanosoma brucei gambiense (strain MHOM/CI/86/DAL972)</name>
    <dbReference type="NCBI Taxonomy" id="679716"/>
    <lineage>
        <taxon>Eukaryota</taxon>
        <taxon>Discoba</taxon>
        <taxon>Euglenozoa</taxon>
        <taxon>Kinetoplastea</taxon>
        <taxon>Metakinetoplastina</taxon>
        <taxon>Trypanosomatida</taxon>
        <taxon>Trypanosomatidae</taxon>
        <taxon>Trypanosoma</taxon>
    </lineage>
</organism>
<sequence>MERPFVRHLTPRNTALSSAHSNTPTYSVCGKGGMGERERENKKERKEKRELRPARGAPVRFREFSGCRSHIGELNACHLTPLWWCHSYPNMNSTCVRSTPRSRRLG</sequence>
<protein>
    <submittedName>
        <fullName evidence="2">Uncharacterized protein</fullName>
    </submittedName>
</protein>
<name>D0A3G1_TRYB9</name>
<dbReference type="EMBL" id="FN554973">
    <property type="protein sequence ID" value="CBH15805.1"/>
    <property type="molecule type" value="Genomic_DNA"/>
</dbReference>
<dbReference type="RefSeq" id="XP_011778069.1">
    <property type="nucleotide sequence ID" value="XM_011779767.1"/>
</dbReference>
<gene>
    <name evidence="2" type="ORF">TbgDal_X8960</name>
</gene>
<accession>D0A3G1</accession>
<feature type="compositionally biased region" description="Polar residues" evidence="1">
    <location>
        <begin position="11"/>
        <end position="26"/>
    </location>
</feature>